<evidence type="ECO:0000256" key="3">
    <source>
        <dbReference type="ARBA" id="ARBA00023082"/>
    </source>
</evidence>
<dbReference type="GO" id="GO:0016987">
    <property type="term" value="F:sigma factor activity"/>
    <property type="evidence" value="ECO:0007669"/>
    <property type="project" value="UniProtKB-KW"/>
</dbReference>
<proteinExistence type="inferred from homology"/>
<evidence type="ECO:0000256" key="4">
    <source>
        <dbReference type="ARBA" id="ARBA00023163"/>
    </source>
</evidence>
<dbReference type="Proteomes" id="UP000216857">
    <property type="component" value="Unassembled WGS sequence"/>
</dbReference>
<gene>
    <name evidence="7" type="ORF">CAL26_01145</name>
</gene>
<keyword evidence="3" id="KW-0731">Sigma factor</keyword>
<evidence type="ECO:0000256" key="2">
    <source>
        <dbReference type="ARBA" id="ARBA00023015"/>
    </source>
</evidence>
<dbReference type="InterPro" id="IPR013325">
    <property type="entry name" value="RNA_pol_sigma_r2"/>
</dbReference>
<comment type="similarity">
    <text evidence="1">Belongs to the sigma-70 factor family. ECF subfamily.</text>
</comment>
<comment type="caution">
    <text evidence="7">The sequence shown here is derived from an EMBL/GenBank/DDBJ whole genome shotgun (WGS) entry which is preliminary data.</text>
</comment>
<dbReference type="InterPro" id="IPR014284">
    <property type="entry name" value="RNA_pol_sigma-70_dom"/>
</dbReference>
<dbReference type="GO" id="GO:0003677">
    <property type="term" value="F:DNA binding"/>
    <property type="evidence" value="ECO:0007669"/>
    <property type="project" value="InterPro"/>
</dbReference>
<dbReference type="OrthoDB" id="9784272at2"/>
<evidence type="ECO:0000313" key="7">
    <source>
        <dbReference type="EMBL" id="OZI25993.1"/>
    </source>
</evidence>
<organism evidence="7 8">
    <name type="scientific">Bordetella genomosp. 9</name>
    <dbReference type="NCBI Taxonomy" id="1416803"/>
    <lineage>
        <taxon>Bacteria</taxon>
        <taxon>Pseudomonadati</taxon>
        <taxon>Pseudomonadota</taxon>
        <taxon>Betaproteobacteria</taxon>
        <taxon>Burkholderiales</taxon>
        <taxon>Alcaligenaceae</taxon>
        <taxon>Bordetella</taxon>
    </lineage>
</organism>
<dbReference type="CDD" id="cd06171">
    <property type="entry name" value="Sigma70_r4"/>
    <property type="match status" value="1"/>
</dbReference>
<dbReference type="Gene3D" id="1.10.10.10">
    <property type="entry name" value="Winged helix-like DNA-binding domain superfamily/Winged helix DNA-binding domain"/>
    <property type="match status" value="1"/>
</dbReference>
<dbReference type="Pfam" id="PF08281">
    <property type="entry name" value="Sigma70_r4_2"/>
    <property type="match status" value="1"/>
</dbReference>
<feature type="domain" description="RNA polymerase sigma factor 70 region 4 type 2" evidence="6">
    <location>
        <begin position="124"/>
        <end position="176"/>
    </location>
</feature>
<dbReference type="InterPro" id="IPR036388">
    <property type="entry name" value="WH-like_DNA-bd_sf"/>
</dbReference>
<evidence type="ECO:0000256" key="1">
    <source>
        <dbReference type="ARBA" id="ARBA00010641"/>
    </source>
</evidence>
<dbReference type="InterPro" id="IPR039425">
    <property type="entry name" value="RNA_pol_sigma-70-like"/>
</dbReference>
<protein>
    <submittedName>
        <fullName evidence="7">RNA polymerase subunit sigma-70</fullName>
    </submittedName>
</protein>
<keyword evidence="8" id="KW-1185">Reference proteome</keyword>
<dbReference type="PANTHER" id="PTHR43133:SF62">
    <property type="entry name" value="RNA POLYMERASE SIGMA FACTOR SIGZ"/>
    <property type="match status" value="1"/>
</dbReference>
<dbReference type="RefSeq" id="WP_094845123.1">
    <property type="nucleotide sequence ID" value="NZ_NEVJ01000001.1"/>
</dbReference>
<evidence type="ECO:0000259" key="5">
    <source>
        <dbReference type="Pfam" id="PF04542"/>
    </source>
</evidence>
<dbReference type="SUPFAM" id="SSF88946">
    <property type="entry name" value="Sigma2 domain of RNA polymerase sigma factors"/>
    <property type="match status" value="1"/>
</dbReference>
<reference evidence="7" key="1">
    <citation type="submission" date="2017-05" db="EMBL/GenBank/DDBJ databases">
        <title>Complete and WGS of Bordetella genogroups.</title>
        <authorList>
            <person name="Spilker T."/>
            <person name="Lipuma J."/>
        </authorList>
    </citation>
    <scope>NUCLEOTIDE SEQUENCE</scope>
    <source>
        <strain evidence="7">AU21707</strain>
    </source>
</reference>
<evidence type="ECO:0000313" key="8">
    <source>
        <dbReference type="Proteomes" id="UP000216857"/>
    </source>
</evidence>
<keyword evidence="2" id="KW-0805">Transcription regulation</keyword>
<dbReference type="NCBIfam" id="TIGR02937">
    <property type="entry name" value="sigma70-ECF"/>
    <property type="match status" value="1"/>
</dbReference>
<dbReference type="InterPro" id="IPR013324">
    <property type="entry name" value="RNA_pol_sigma_r3/r4-like"/>
</dbReference>
<keyword evidence="4" id="KW-0804">Transcription</keyword>
<name>A0A261RNW6_9BORD</name>
<dbReference type="SUPFAM" id="SSF88659">
    <property type="entry name" value="Sigma3 and sigma4 domains of RNA polymerase sigma factors"/>
    <property type="match status" value="1"/>
</dbReference>
<accession>A0A261RNW6</accession>
<dbReference type="Gene3D" id="1.10.1740.10">
    <property type="match status" value="1"/>
</dbReference>
<dbReference type="AlphaFoldDB" id="A0A261RNW6"/>
<dbReference type="InterPro" id="IPR013249">
    <property type="entry name" value="RNA_pol_sigma70_r4_t2"/>
</dbReference>
<feature type="domain" description="RNA polymerase sigma-70 region 2" evidence="5">
    <location>
        <begin position="25"/>
        <end position="90"/>
    </location>
</feature>
<dbReference type="InterPro" id="IPR007627">
    <property type="entry name" value="RNA_pol_sigma70_r2"/>
</dbReference>
<dbReference type="EMBL" id="NEVJ01000001">
    <property type="protein sequence ID" value="OZI25993.1"/>
    <property type="molecule type" value="Genomic_DNA"/>
</dbReference>
<evidence type="ECO:0000259" key="6">
    <source>
        <dbReference type="Pfam" id="PF08281"/>
    </source>
</evidence>
<dbReference type="GO" id="GO:0006352">
    <property type="term" value="P:DNA-templated transcription initiation"/>
    <property type="evidence" value="ECO:0007669"/>
    <property type="project" value="InterPro"/>
</dbReference>
<dbReference type="Pfam" id="PF04542">
    <property type="entry name" value="Sigma70_r2"/>
    <property type="match status" value="1"/>
</dbReference>
<sequence length="181" mass="20706">MSDSRRLDDLLAECARGSEAALAELYRLTSPHLFAFASRILRRKDWAEEVLQECYLAIWQNAARFSTEHSHAMTWMTRIVRNRCIDQLRRPGLERPDPDGELADAWADDAAGPLGRLQSAQDSQRLAECMKQLDGKQRMAIAMSFFDDLSHGEIAKRLESPLGTIKSWVRRGMERLKRCLS</sequence>
<dbReference type="PANTHER" id="PTHR43133">
    <property type="entry name" value="RNA POLYMERASE ECF-TYPE SIGMA FACTO"/>
    <property type="match status" value="1"/>
</dbReference>